<dbReference type="Proteomes" id="UP001054945">
    <property type="component" value="Unassembled WGS sequence"/>
</dbReference>
<name>A0AAV4R1V3_CAEEX</name>
<sequence length="91" mass="10426">MGVFSPFYAYPIFLNILRVSICWTKIIFPATVAIAFGPESMPKTISHLFLAIYSEGGKLSSWLFFSISGVMDGYKDRQMFSPIREYEQKNK</sequence>
<keyword evidence="1" id="KW-1133">Transmembrane helix</keyword>
<protein>
    <submittedName>
        <fullName evidence="2">Uncharacterized protein</fullName>
    </submittedName>
</protein>
<evidence type="ECO:0000313" key="2">
    <source>
        <dbReference type="EMBL" id="GIY14604.1"/>
    </source>
</evidence>
<keyword evidence="1" id="KW-0472">Membrane</keyword>
<dbReference type="AlphaFoldDB" id="A0AAV4R1V3"/>
<evidence type="ECO:0000313" key="3">
    <source>
        <dbReference type="Proteomes" id="UP001054945"/>
    </source>
</evidence>
<organism evidence="2 3">
    <name type="scientific">Caerostris extrusa</name>
    <name type="common">Bark spider</name>
    <name type="synonym">Caerostris bankana</name>
    <dbReference type="NCBI Taxonomy" id="172846"/>
    <lineage>
        <taxon>Eukaryota</taxon>
        <taxon>Metazoa</taxon>
        <taxon>Ecdysozoa</taxon>
        <taxon>Arthropoda</taxon>
        <taxon>Chelicerata</taxon>
        <taxon>Arachnida</taxon>
        <taxon>Araneae</taxon>
        <taxon>Araneomorphae</taxon>
        <taxon>Entelegynae</taxon>
        <taxon>Araneoidea</taxon>
        <taxon>Araneidae</taxon>
        <taxon>Caerostris</taxon>
    </lineage>
</organism>
<evidence type="ECO:0000256" key="1">
    <source>
        <dbReference type="SAM" id="Phobius"/>
    </source>
</evidence>
<accession>A0AAV4R1V3</accession>
<feature type="transmembrane region" description="Helical" evidence="1">
    <location>
        <begin position="12"/>
        <end position="36"/>
    </location>
</feature>
<reference evidence="2 3" key="1">
    <citation type="submission" date="2021-06" db="EMBL/GenBank/DDBJ databases">
        <title>Caerostris extrusa draft genome.</title>
        <authorList>
            <person name="Kono N."/>
            <person name="Arakawa K."/>
        </authorList>
    </citation>
    <scope>NUCLEOTIDE SEQUENCE [LARGE SCALE GENOMIC DNA]</scope>
</reference>
<comment type="caution">
    <text evidence="2">The sequence shown here is derived from an EMBL/GenBank/DDBJ whole genome shotgun (WGS) entry which is preliminary data.</text>
</comment>
<gene>
    <name evidence="2" type="ORF">CEXT_418111</name>
</gene>
<keyword evidence="3" id="KW-1185">Reference proteome</keyword>
<proteinExistence type="predicted"/>
<keyword evidence="1" id="KW-0812">Transmembrane</keyword>
<feature type="transmembrane region" description="Helical" evidence="1">
    <location>
        <begin position="48"/>
        <end position="71"/>
    </location>
</feature>
<dbReference type="EMBL" id="BPLR01007113">
    <property type="protein sequence ID" value="GIY14604.1"/>
    <property type="molecule type" value="Genomic_DNA"/>
</dbReference>